<feature type="domain" description="ABC3 transporter permease C-terminal" evidence="7">
    <location>
        <begin position="59"/>
        <end position="168"/>
    </location>
</feature>
<evidence type="ECO:0000256" key="4">
    <source>
        <dbReference type="ARBA" id="ARBA00022989"/>
    </source>
</evidence>
<dbReference type="InterPro" id="IPR003838">
    <property type="entry name" value="ABC3_permease_C"/>
</dbReference>
<keyword evidence="9" id="KW-1185">Reference proteome</keyword>
<reference evidence="9" key="1">
    <citation type="journal article" date="2019" name="Int. J. Syst. Evol. Microbiol.">
        <title>The Global Catalogue of Microorganisms (GCM) 10K type strain sequencing project: providing services to taxonomists for standard genome sequencing and annotation.</title>
        <authorList>
            <consortium name="The Broad Institute Genomics Platform"/>
            <consortium name="The Broad Institute Genome Sequencing Center for Infectious Disease"/>
            <person name="Wu L."/>
            <person name="Ma J."/>
        </authorList>
    </citation>
    <scope>NUCLEOTIDE SEQUENCE [LARGE SCALE GENOMIC DNA]</scope>
    <source>
        <strain evidence="9">CCM 8896</strain>
    </source>
</reference>
<dbReference type="PANTHER" id="PTHR46795">
    <property type="entry name" value="ABC TRANSPORTER PERMEASE-RELATED-RELATED"/>
    <property type="match status" value="1"/>
</dbReference>
<evidence type="ECO:0000256" key="6">
    <source>
        <dbReference type="PIRNR" id="PIRNR018968"/>
    </source>
</evidence>
<feature type="transmembrane region" description="Helical" evidence="6">
    <location>
        <begin position="21"/>
        <end position="39"/>
    </location>
</feature>
<comment type="subcellular location">
    <subcellularLocation>
        <location evidence="1 6">Cell membrane</location>
        <topology evidence="1 6">Multi-pass membrane protein</topology>
    </subcellularLocation>
</comment>
<feature type="transmembrane region" description="Helical" evidence="6">
    <location>
        <begin position="555"/>
        <end position="580"/>
    </location>
</feature>
<feature type="transmembrane region" description="Helical" evidence="6">
    <location>
        <begin position="615"/>
        <end position="640"/>
    </location>
</feature>
<feature type="transmembrane region" description="Helical" evidence="6">
    <location>
        <begin position="100"/>
        <end position="133"/>
    </location>
</feature>
<dbReference type="EMBL" id="JBHTOP010000026">
    <property type="protein sequence ID" value="MFD1672459.1"/>
    <property type="molecule type" value="Genomic_DNA"/>
</dbReference>
<feature type="transmembrane region" description="Helical" evidence="6">
    <location>
        <begin position="646"/>
        <end position="671"/>
    </location>
</feature>
<sequence length="676" mass="77081">MLYDLAIKNIKQNYLLHSIHIVITALAVLVYFDFSLMAADHKLIRLYQDVLPADQMLTFFSIVVAVLLIVFSIYWNRLLLKQRYQDIGLLQLMGGKISKIVLSISLEILISELIAFGIGILLGLLFYKLLAMILLKISVFKLNIGFFYATKPLLLTLALIPILQIIIFLNNLITIKRHSLIKLLKKKDSNRYSPVPQNRAYLLGVLVIGLMVAAVVMTQHVFRLTYELSWLLHLPESFSFLLVFLIIVGIWTVGMYGLFRIVWPLIFKLIGQNKRFYFKDTHMFTLAELRSWFIQNYRSLAVMSLLMGVAFSMIGIGTLLSRYGMASVDGYTPYSVLTTSKKRAAVVDQLAKERVSYYELAPMHGTVIPISYHLQTVLGDDYVSVANPGLVLTTTTYNYFAKHHHVKTLKLKNHDAALILPVTSIIHDRQYQETGKRPRVKIGEYADLNFNIVKLSNHFPLGQALSFDMAVVVNPSDYAKLSEGIRETYYGFILPKNLSSKAADQIAALDQVQYYHMTDSYLMKYGKGTSKKNPSIFFHNQVYLRQDQQRDMRTAIGLMMFTGVFVSLVFVIAIGELLMLKRLTVAQELEKDYQTLLKIGVGPKRLKRDIIYTQGFIYLLPLVLGFCQSLMVAGVLGIFVNRPSLHLLYLITGVFTLIYAMLYLLTTAFYIRTIHI</sequence>
<keyword evidence="6" id="KW-0813">Transport</keyword>
<organism evidence="8 9">
    <name type="scientific">Agrilactobacillus yilanensis</name>
    <dbReference type="NCBI Taxonomy" id="2485997"/>
    <lineage>
        <taxon>Bacteria</taxon>
        <taxon>Bacillati</taxon>
        <taxon>Bacillota</taxon>
        <taxon>Bacilli</taxon>
        <taxon>Lactobacillales</taxon>
        <taxon>Lactobacillaceae</taxon>
        <taxon>Agrilactobacillus</taxon>
    </lineage>
</organism>
<keyword evidence="4 6" id="KW-1133">Transmembrane helix</keyword>
<accession>A0ABW4J9U2</accession>
<dbReference type="RefSeq" id="WP_125712117.1">
    <property type="nucleotide sequence ID" value="NZ_JBHTOP010000026.1"/>
</dbReference>
<keyword evidence="3 6" id="KW-0812">Transmembrane</keyword>
<evidence type="ECO:0000313" key="9">
    <source>
        <dbReference type="Proteomes" id="UP001597267"/>
    </source>
</evidence>
<keyword evidence="5 6" id="KW-0472">Membrane</keyword>
<proteinExistence type="inferred from homology"/>
<evidence type="ECO:0000256" key="5">
    <source>
        <dbReference type="ARBA" id="ARBA00023136"/>
    </source>
</evidence>
<dbReference type="Proteomes" id="UP001597267">
    <property type="component" value="Unassembled WGS sequence"/>
</dbReference>
<feature type="transmembrane region" description="Helical" evidence="6">
    <location>
        <begin position="300"/>
        <end position="320"/>
    </location>
</feature>
<dbReference type="Pfam" id="PF02687">
    <property type="entry name" value="FtsX"/>
    <property type="match status" value="1"/>
</dbReference>
<dbReference type="InterPro" id="IPR052536">
    <property type="entry name" value="ABC-4_Integral_Memb_Prot"/>
</dbReference>
<evidence type="ECO:0000259" key="7">
    <source>
        <dbReference type="Pfam" id="PF02687"/>
    </source>
</evidence>
<feature type="transmembrane region" description="Helical" evidence="6">
    <location>
        <begin position="59"/>
        <end position="79"/>
    </location>
</feature>
<evidence type="ECO:0000256" key="1">
    <source>
        <dbReference type="ARBA" id="ARBA00004651"/>
    </source>
</evidence>
<keyword evidence="2 6" id="KW-1003">Cell membrane</keyword>
<evidence type="ECO:0000256" key="2">
    <source>
        <dbReference type="ARBA" id="ARBA00022475"/>
    </source>
</evidence>
<evidence type="ECO:0000256" key="3">
    <source>
        <dbReference type="ARBA" id="ARBA00022692"/>
    </source>
</evidence>
<dbReference type="PANTHER" id="PTHR46795:SF3">
    <property type="entry name" value="ABC TRANSPORTER PERMEASE"/>
    <property type="match status" value="1"/>
</dbReference>
<evidence type="ECO:0000313" key="8">
    <source>
        <dbReference type="EMBL" id="MFD1672459.1"/>
    </source>
</evidence>
<comment type="similarity">
    <text evidence="6">Belongs to the ABC-4 integral membrane protein family.</text>
</comment>
<comment type="caution">
    <text evidence="8">The sequence shown here is derived from an EMBL/GenBank/DDBJ whole genome shotgun (WGS) entry which is preliminary data.</text>
</comment>
<dbReference type="InterPro" id="IPR027022">
    <property type="entry name" value="ABC_permease_BceB-typ"/>
</dbReference>
<feature type="transmembrane region" description="Helical" evidence="6">
    <location>
        <begin position="200"/>
        <end position="218"/>
    </location>
</feature>
<gene>
    <name evidence="8" type="ORF">ACFQ5M_10140</name>
</gene>
<protein>
    <submittedName>
        <fullName evidence="8">FtsX-like permease family protein</fullName>
    </submittedName>
</protein>
<feature type="transmembrane region" description="Helical" evidence="6">
    <location>
        <begin position="238"/>
        <end position="259"/>
    </location>
</feature>
<dbReference type="PIRSF" id="PIRSF018968">
    <property type="entry name" value="ABC_permease_BceB"/>
    <property type="match status" value="1"/>
</dbReference>
<feature type="transmembrane region" description="Helical" evidence="6">
    <location>
        <begin position="153"/>
        <end position="173"/>
    </location>
</feature>
<name>A0ABW4J9U2_9LACO</name>